<dbReference type="GO" id="GO:0043138">
    <property type="term" value="F:3'-5' DNA helicase activity"/>
    <property type="evidence" value="ECO:0007669"/>
    <property type="project" value="UniProtKB-EC"/>
</dbReference>
<dbReference type="PROSITE" id="PS51198">
    <property type="entry name" value="UVRD_HELICASE_ATP_BIND"/>
    <property type="match status" value="1"/>
</dbReference>
<dbReference type="Pfam" id="PF00580">
    <property type="entry name" value="UvrD-helicase"/>
    <property type="match status" value="1"/>
</dbReference>
<comment type="caution">
    <text evidence="9">Lacks conserved residue(s) required for the propagation of feature annotation.</text>
</comment>
<evidence type="ECO:0000256" key="4">
    <source>
        <dbReference type="ARBA" id="ARBA00022840"/>
    </source>
</evidence>
<feature type="region of interest" description="Disordered" evidence="10">
    <location>
        <begin position="98"/>
        <end position="124"/>
    </location>
</feature>
<reference evidence="12 13" key="1">
    <citation type="journal article" date="2014" name="PLoS Genet.">
        <title>Phylogenetically driven sequencing of extremely halophilic archaea reveals strategies for static and dynamic osmo-response.</title>
        <authorList>
            <person name="Becker E.A."/>
            <person name="Seitzer P.M."/>
            <person name="Tritt A."/>
            <person name="Larsen D."/>
            <person name="Krusor M."/>
            <person name="Yao A.I."/>
            <person name="Wu D."/>
            <person name="Madern D."/>
            <person name="Eisen J.A."/>
            <person name="Darling A.E."/>
            <person name="Facciotti M.T."/>
        </authorList>
    </citation>
    <scope>NUCLEOTIDE SEQUENCE [LARGE SCALE GENOMIC DNA]</scope>
    <source>
        <strain evidence="12 13">DSM 10284</strain>
    </source>
</reference>
<dbReference type="SUPFAM" id="SSF50249">
    <property type="entry name" value="Nucleic acid-binding proteins"/>
    <property type="match status" value="1"/>
</dbReference>
<evidence type="ECO:0000256" key="2">
    <source>
        <dbReference type="ARBA" id="ARBA00022801"/>
    </source>
</evidence>
<keyword evidence="3 9" id="KW-0347">Helicase</keyword>
<keyword evidence="13" id="KW-1185">Reference proteome</keyword>
<dbReference type="InterPro" id="IPR014017">
    <property type="entry name" value="DNA_helicase_UvrD-like_C"/>
</dbReference>
<evidence type="ECO:0000256" key="3">
    <source>
        <dbReference type="ARBA" id="ARBA00022806"/>
    </source>
</evidence>
<comment type="catalytic activity">
    <reaction evidence="8">
        <text>ATP + H2O = ADP + phosphate + H(+)</text>
        <dbReference type="Rhea" id="RHEA:13065"/>
        <dbReference type="ChEBI" id="CHEBI:15377"/>
        <dbReference type="ChEBI" id="CHEBI:15378"/>
        <dbReference type="ChEBI" id="CHEBI:30616"/>
        <dbReference type="ChEBI" id="CHEBI:43474"/>
        <dbReference type="ChEBI" id="CHEBI:456216"/>
        <dbReference type="EC" id="5.6.2.4"/>
    </reaction>
</comment>
<dbReference type="Proteomes" id="UP000011509">
    <property type="component" value="Unassembled WGS sequence"/>
</dbReference>
<keyword evidence="5" id="KW-0413">Isomerase</keyword>
<dbReference type="PANTHER" id="PTHR11070">
    <property type="entry name" value="UVRD / RECB / PCRA DNA HELICASE FAMILY MEMBER"/>
    <property type="match status" value="1"/>
</dbReference>
<evidence type="ECO:0000259" key="11">
    <source>
        <dbReference type="PROSITE" id="PS51198"/>
    </source>
</evidence>
<evidence type="ECO:0000256" key="6">
    <source>
        <dbReference type="ARBA" id="ARBA00034617"/>
    </source>
</evidence>
<gene>
    <name evidence="12" type="ORF">C464_05525</name>
</gene>
<sequence length="709" mass="81170">MFDGDDLEHLVDDVLEQRTELVPETFYEHFSNFLLQSELPTVSETDFETKEEFVEHLRREEYETLRGEKVKSRAEKLIADFLYVHQIDYKYEYRADLDQSHSQGDQTGTDSESTDSDADRPTEISAYRPDFYLPEAEIWIEHYGIDEDGQVADWFTQSSEEYIEKIHWAREVFDDRDAVLLETYQFEFDTGRLRQALTHRLTHHHVSLDRRSHEELVNETYEIHNRNIPIQQMFTRFIELARTFEIEPSEIPSRLSIDQSSQYYFGMCGGLLLNAYETRLRESGNIDFTDMIYEAASLLSTGADPATPGYEHVLVDEFQDIGQDQLQLIAQLSGPDNAQLFAVGDDWQSIYSFQGAVVDLFINFEERFEYTATTTLDTNYRSPSQLVKASVELIEQNENQLVKQTTAASDAPAAVVKHLLGGYREYDYVKYTAELVAHLVADYIDSGCDPNEIMVLCRYDDAVSHLDAVRKRLHDRSIPYTSGSDQQDGVTVCSVHQAKGREADHVIVTHASEDGMGFPATDRNSELLEPVREVDMNTLSEERRLFYVAITRSARTLDVITKSNQEDQSRFIDEIDQYVDTATNADRIVSLDPTGNQNTLQARVAHLWDDTHAKKHQGGVLEDHTDSVKVVSWASADPPTVESDTWYRFENISVNEYKGDPQVVINGFSELTEIEPEDARVDVETIHYQLSQDDSSGDTPTELKATEEE</sequence>
<keyword evidence="4 9" id="KW-0067">ATP-binding</keyword>
<dbReference type="InterPro" id="IPR012340">
    <property type="entry name" value="NA-bd_OB-fold"/>
</dbReference>
<accession>M0EM77</accession>
<protein>
    <recommendedName>
        <fullName evidence="7">DNA 3'-5' helicase</fullName>
        <ecNumber evidence="7">5.6.2.4</ecNumber>
    </recommendedName>
</protein>
<keyword evidence="2 9" id="KW-0378">Hydrolase</keyword>
<evidence type="ECO:0000256" key="8">
    <source>
        <dbReference type="ARBA" id="ARBA00048988"/>
    </source>
</evidence>
<evidence type="ECO:0000256" key="9">
    <source>
        <dbReference type="PROSITE-ProRule" id="PRU00560"/>
    </source>
</evidence>
<evidence type="ECO:0000256" key="1">
    <source>
        <dbReference type="ARBA" id="ARBA00022741"/>
    </source>
</evidence>
<evidence type="ECO:0000313" key="12">
    <source>
        <dbReference type="EMBL" id="ELZ48845.1"/>
    </source>
</evidence>
<feature type="compositionally biased region" description="Polar residues" evidence="10">
    <location>
        <begin position="100"/>
        <end position="111"/>
    </location>
</feature>
<dbReference type="InterPro" id="IPR027417">
    <property type="entry name" value="P-loop_NTPase"/>
</dbReference>
<evidence type="ECO:0000256" key="10">
    <source>
        <dbReference type="SAM" id="MobiDB-lite"/>
    </source>
</evidence>
<dbReference type="GO" id="GO:0000725">
    <property type="term" value="P:recombinational repair"/>
    <property type="evidence" value="ECO:0007669"/>
    <property type="project" value="TreeGrafter"/>
</dbReference>
<dbReference type="PATRIC" id="fig|1227466.3.peg.1113"/>
<evidence type="ECO:0000313" key="13">
    <source>
        <dbReference type="Proteomes" id="UP000011509"/>
    </source>
</evidence>
<dbReference type="STRING" id="1227466.C464_05525"/>
<dbReference type="CDD" id="cd04491">
    <property type="entry name" value="SoSSB_OBF"/>
    <property type="match status" value="1"/>
</dbReference>
<feature type="region of interest" description="Disordered" evidence="10">
    <location>
        <begin position="688"/>
        <end position="709"/>
    </location>
</feature>
<dbReference type="GO" id="GO:0005524">
    <property type="term" value="F:ATP binding"/>
    <property type="evidence" value="ECO:0007669"/>
    <property type="project" value="UniProtKB-UniRule"/>
</dbReference>
<dbReference type="EC" id="5.6.2.4" evidence="7"/>
<evidence type="ECO:0000256" key="5">
    <source>
        <dbReference type="ARBA" id="ARBA00023235"/>
    </source>
</evidence>
<keyword evidence="1 9" id="KW-0547">Nucleotide-binding</keyword>
<dbReference type="PANTHER" id="PTHR11070:SF63">
    <property type="entry name" value="DNA HELICASE IV"/>
    <property type="match status" value="1"/>
</dbReference>
<evidence type="ECO:0000256" key="7">
    <source>
        <dbReference type="ARBA" id="ARBA00034808"/>
    </source>
</evidence>
<name>M0EM77_9EURY</name>
<organism evidence="12 13">
    <name type="scientific">Halorubrum coriense DSM 10284</name>
    <dbReference type="NCBI Taxonomy" id="1227466"/>
    <lineage>
        <taxon>Archaea</taxon>
        <taxon>Methanobacteriati</taxon>
        <taxon>Methanobacteriota</taxon>
        <taxon>Stenosarchaea group</taxon>
        <taxon>Halobacteria</taxon>
        <taxon>Halobacteriales</taxon>
        <taxon>Haloferacaceae</taxon>
        <taxon>Halorubrum</taxon>
    </lineage>
</organism>
<dbReference type="GO" id="GO:0016787">
    <property type="term" value="F:hydrolase activity"/>
    <property type="evidence" value="ECO:0007669"/>
    <property type="project" value="UniProtKB-UniRule"/>
</dbReference>
<comment type="caution">
    <text evidence="12">The sequence shown here is derived from an EMBL/GenBank/DDBJ whole genome shotgun (WGS) entry which is preliminary data.</text>
</comment>
<feature type="compositionally biased region" description="Polar residues" evidence="10">
    <location>
        <begin position="688"/>
        <end position="699"/>
    </location>
</feature>
<dbReference type="Gene3D" id="2.40.50.140">
    <property type="entry name" value="Nucleic acid-binding proteins"/>
    <property type="match status" value="1"/>
</dbReference>
<dbReference type="InterPro" id="IPR000212">
    <property type="entry name" value="DNA_helicase_UvrD/REP"/>
</dbReference>
<proteinExistence type="predicted"/>
<comment type="catalytic activity">
    <reaction evidence="6">
        <text>Couples ATP hydrolysis with the unwinding of duplex DNA by translocating in the 3'-5' direction.</text>
        <dbReference type="EC" id="5.6.2.4"/>
    </reaction>
</comment>
<dbReference type="AlphaFoldDB" id="M0EM77"/>
<feature type="domain" description="UvrD-like helicase ATP-binding" evidence="11">
    <location>
        <begin position="1"/>
        <end position="383"/>
    </location>
</feature>
<dbReference type="GO" id="GO:0003677">
    <property type="term" value="F:DNA binding"/>
    <property type="evidence" value="ECO:0007669"/>
    <property type="project" value="InterPro"/>
</dbReference>
<dbReference type="EMBL" id="AOJL01000026">
    <property type="protein sequence ID" value="ELZ48845.1"/>
    <property type="molecule type" value="Genomic_DNA"/>
</dbReference>
<dbReference type="Pfam" id="PF13361">
    <property type="entry name" value="UvrD_C"/>
    <property type="match status" value="1"/>
</dbReference>
<dbReference type="Gene3D" id="3.40.50.300">
    <property type="entry name" value="P-loop containing nucleotide triphosphate hydrolases"/>
    <property type="match status" value="2"/>
</dbReference>
<dbReference type="InterPro" id="IPR014016">
    <property type="entry name" value="UvrD-like_ATP-bd"/>
</dbReference>
<dbReference type="SUPFAM" id="SSF52540">
    <property type="entry name" value="P-loop containing nucleoside triphosphate hydrolases"/>
    <property type="match status" value="1"/>
</dbReference>